<organism evidence="4 5">
    <name type="scientific">Dictyocaulus viviparus</name>
    <name type="common">Bovine lungworm</name>
    <dbReference type="NCBI Taxonomy" id="29172"/>
    <lineage>
        <taxon>Eukaryota</taxon>
        <taxon>Metazoa</taxon>
        <taxon>Ecdysozoa</taxon>
        <taxon>Nematoda</taxon>
        <taxon>Chromadorea</taxon>
        <taxon>Rhabditida</taxon>
        <taxon>Rhabditina</taxon>
        <taxon>Rhabditomorpha</taxon>
        <taxon>Strongyloidea</taxon>
        <taxon>Metastrongylidae</taxon>
        <taxon>Dictyocaulus</taxon>
    </lineage>
</organism>
<proteinExistence type="predicted"/>
<reference evidence="4 5" key="1">
    <citation type="submission" date="2013-11" db="EMBL/GenBank/DDBJ databases">
        <title>Draft genome of the bovine lungworm Dictyocaulus viviparus.</title>
        <authorList>
            <person name="Mitreva M."/>
        </authorList>
    </citation>
    <scope>NUCLEOTIDE SEQUENCE [LARGE SCALE GENOMIC DNA]</scope>
    <source>
        <strain evidence="4 5">HannoverDv2000</strain>
    </source>
</reference>
<dbReference type="AlphaFoldDB" id="A0A0D8Y203"/>
<keyword evidence="1" id="KW-0507">mRNA processing</keyword>
<reference evidence="5" key="2">
    <citation type="journal article" date="2016" name="Sci. Rep.">
        <title>Dictyocaulus viviparus genome, variome and transcriptome elucidate lungworm biology and support future intervention.</title>
        <authorList>
            <person name="McNulty S.N."/>
            <person name="Strube C."/>
            <person name="Rosa B.A."/>
            <person name="Martin J.C."/>
            <person name="Tyagi R."/>
            <person name="Choi Y.J."/>
            <person name="Wang Q."/>
            <person name="Hallsworth Pepin K."/>
            <person name="Zhang X."/>
            <person name="Ozersky P."/>
            <person name="Wilson R.K."/>
            <person name="Sternberg P.W."/>
            <person name="Gasser R.B."/>
            <person name="Mitreva M."/>
        </authorList>
    </citation>
    <scope>NUCLEOTIDE SEQUENCE [LARGE SCALE GENOMIC DNA]</scope>
    <source>
        <strain evidence="5">HannoverDv2000</strain>
    </source>
</reference>
<dbReference type="Proteomes" id="UP000053766">
    <property type="component" value="Unassembled WGS sequence"/>
</dbReference>
<feature type="transmembrane region" description="Helical" evidence="3">
    <location>
        <begin position="49"/>
        <end position="70"/>
    </location>
</feature>
<dbReference type="GO" id="GO:0005681">
    <property type="term" value="C:spliceosomal complex"/>
    <property type="evidence" value="ECO:0007669"/>
    <property type="project" value="UniProtKB-KW"/>
</dbReference>
<feature type="region of interest" description="Disordered" evidence="2">
    <location>
        <begin position="147"/>
        <end position="180"/>
    </location>
</feature>
<dbReference type="InterPro" id="IPR010920">
    <property type="entry name" value="LSM_dom_sf"/>
</dbReference>
<accession>A0A0D8Y203</accession>
<protein>
    <recommendedName>
        <fullName evidence="6">LSM domain protein</fullName>
    </recommendedName>
</protein>
<evidence type="ECO:0000256" key="1">
    <source>
        <dbReference type="ARBA" id="ARBA00022728"/>
    </source>
</evidence>
<sequence>MRFLDEYSLERRYIHLQELFCNVLCMLKIQILAYFKIGSVEGEISFFPIFQAQSLFISCFLLLFIFTLLIHLQARIFSKEICAVYFNLIALGFSQCIKRFLHQFMTCDDGDKFFKMPEVYIRGSTVKYLRIPETVVDLVKNEVNEVRRQQKDQQRARKQSGIGGRGGSARGRGGYRGRGK</sequence>
<gene>
    <name evidence="4" type="ORF">DICVIV_02942</name>
</gene>
<dbReference type="GO" id="GO:0006396">
    <property type="term" value="P:RNA processing"/>
    <property type="evidence" value="ECO:0007669"/>
    <property type="project" value="InterPro"/>
</dbReference>
<evidence type="ECO:0000313" key="4">
    <source>
        <dbReference type="EMBL" id="KJH50888.1"/>
    </source>
</evidence>
<keyword evidence="3" id="KW-0812">Transmembrane</keyword>
<keyword evidence="3" id="KW-1133">Transmembrane helix</keyword>
<dbReference type="Gene3D" id="2.30.30.100">
    <property type="match status" value="1"/>
</dbReference>
<evidence type="ECO:0000256" key="2">
    <source>
        <dbReference type="SAM" id="MobiDB-lite"/>
    </source>
</evidence>
<evidence type="ECO:0000313" key="5">
    <source>
        <dbReference type="Proteomes" id="UP000053766"/>
    </source>
</evidence>
<dbReference type="EMBL" id="KN716195">
    <property type="protein sequence ID" value="KJH50888.1"/>
    <property type="molecule type" value="Genomic_DNA"/>
</dbReference>
<keyword evidence="1" id="KW-0747">Spliceosome</keyword>
<keyword evidence="1" id="KW-0508">mRNA splicing</keyword>
<feature type="transmembrane region" description="Helical" evidence="3">
    <location>
        <begin position="20"/>
        <end position="37"/>
    </location>
</feature>
<dbReference type="SUPFAM" id="SSF50182">
    <property type="entry name" value="Sm-like ribonucleoproteins"/>
    <property type="match status" value="1"/>
</dbReference>
<dbReference type="STRING" id="29172.A0A0D8Y203"/>
<name>A0A0D8Y203_DICVI</name>
<feature type="compositionally biased region" description="Gly residues" evidence="2">
    <location>
        <begin position="161"/>
        <end position="172"/>
    </location>
</feature>
<evidence type="ECO:0000256" key="3">
    <source>
        <dbReference type="SAM" id="Phobius"/>
    </source>
</evidence>
<dbReference type="InterPro" id="IPR027141">
    <property type="entry name" value="LSm4/Sm_D1/D3"/>
</dbReference>
<keyword evidence="5" id="KW-1185">Reference proteome</keyword>
<dbReference type="PANTHER" id="PTHR23338">
    <property type="entry name" value="SMALL NUCLEAR RIBONUCLEOPROTEIN SM"/>
    <property type="match status" value="1"/>
</dbReference>
<keyword evidence="3" id="KW-0472">Membrane</keyword>
<evidence type="ECO:0008006" key="6">
    <source>
        <dbReference type="Google" id="ProtNLM"/>
    </source>
</evidence>
<dbReference type="OrthoDB" id="747253at2759"/>